<keyword evidence="1" id="KW-0812">Transmembrane</keyword>
<dbReference type="PROSITE" id="PS51340">
    <property type="entry name" value="MOSC"/>
    <property type="match status" value="1"/>
</dbReference>
<dbReference type="InterPro" id="IPR011037">
    <property type="entry name" value="Pyrv_Knase-like_insert_dom_sf"/>
</dbReference>
<dbReference type="SUPFAM" id="SSF141673">
    <property type="entry name" value="MOSC N-terminal domain-like"/>
    <property type="match status" value="1"/>
</dbReference>
<comment type="caution">
    <text evidence="3">The sequence shown here is derived from an EMBL/GenBank/DDBJ whole genome shotgun (WGS) entry which is preliminary data.</text>
</comment>
<proteinExistence type="predicted"/>
<dbReference type="PANTHER" id="PTHR14237">
    <property type="entry name" value="MOLYBDOPTERIN COFACTOR SULFURASE MOSC"/>
    <property type="match status" value="1"/>
</dbReference>
<evidence type="ECO:0000313" key="4">
    <source>
        <dbReference type="Proteomes" id="UP000664521"/>
    </source>
</evidence>
<feature type="domain" description="MOSC" evidence="2">
    <location>
        <begin position="279"/>
        <end position="430"/>
    </location>
</feature>
<keyword evidence="4" id="KW-1185">Reference proteome</keyword>
<sequence>MGNSIHFEPSIAKSSFLLNLAFFPVMVLVARYFFGRYRQDDHPKGCTKLGLRVQSHLTDEHHKRYHIPEKVPVNGTMKPAPKVKSLWVYPVKSCRGIELEKGSVISTGMEYDRLFCFAQLKSPFPVSLDTPSEEKSNHQWEFLTQRRFSSMALIRTEIWIPDPASPTYSPENLEVQSGGVLVIKYPSMVETGLLGTLSELWISITGKRPEKVVRLPLNPTAQQINEHAYVLEEMKIWKDTPVCLNMGTTIAPNSKLFLEELQAVIGCTNPLALFRIVPERSREVYRCAPRKEVLGWQPSVAFGDAYPIHIINLASVRDVGSKLRPGSFELSSRRFRPNIIFTGSEAYAEDAWKRIKIGGYEYYVACRTVRCLLPNVDPTTGEKHPSEPNRTLKSFRCIDEGDTKNACLGMGMVAASQESEIQVGDVIEVLETGDHYYIKQ</sequence>
<dbReference type="EMBL" id="CAJPDS010000052">
    <property type="protein sequence ID" value="CAF9929575.1"/>
    <property type="molecule type" value="Genomic_DNA"/>
</dbReference>
<name>A0A8H3IQF5_9LECA</name>
<gene>
    <name evidence="3" type="ORF">HETSPECPRED_007404</name>
</gene>
<dbReference type="GO" id="GO:0003824">
    <property type="term" value="F:catalytic activity"/>
    <property type="evidence" value="ECO:0007669"/>
    <property type="project" value="InterPro"/>
</dbReference>
<feature type="transmembrane region" description="Helical" evidence="1">
    <location>
        <begin position="16"/>
        <end position="34"/>
    </location>
</feature>
<evidence type="ECO:0000313" key="3">
    <source>
        <dbReference type="EMBL" id="CAF9929575.1"/>
    </source>
</evidence>
<dbReference type="InterPro" id="IPR005303">
    <property type="entry name" value="MOCOS_middle"/>
</dbReference>
<dbReference type="AlphaFoldDB" id="A0A8H3IQF5"/>
<dbReference type="PANTHER" id="PTHR14237:SF23">
    <property type="entry name" value="MOSC DOMAIN PROTEIN (AFU_ORTHOLOGUE AFUA_7G05900)"/>
    <property type="match status" value="1"/>
</dbReference>
<dbReference type="InterPro" id="IPR005302">
    <property type="entry name" value="MoCF_Sase_C"/>
</dbReference>
<reference evidence="3" key="1">
    <citation type="submission" date="2021-03" db="EMBL/GenBank/DDBJ databases">
        <authorList>
            <person name="Tagirdzhanova G."/>
        </authorList>
    </citation>
    <scope>NUCLEOTIDE SEQUENCE</scope>
</reference>
<evidence type="ECO:0000259" key="2">
    <source>
        <dbReference type="PROSITE" id="PS51340"/>
    </source>
</evidence>
<evidence type="ECO:0000256" key="1">
    <source>
        <dbReference type="SAM" id="Phobius"/>
    </source>
</evidence>
<accession>A0A8H3IQF5</accession>
<dbReference type="GO" id="GO:0030151">
    <property type="term" value="F:molybdenum ion binding"/>
    <property type="evidence" value="ECO:0007669"/>
    <property type="project" value="InterPro"/>
</dbReference>
<keyword evidence="1" id="KW-0472">Membrane</keyword>
<organism evidence="3 4">
    <name type="scientific">Heterodermia speciosa</name>
    <dbReference type="NCBI Taxonomy" id="116794"/>
    <lineage>
        <taxon>Eukaryota</taxon>
        <taxon>Fungi</taxon>
        <taxon>Dikarya</taxon>
        <taxon>Ascomycota</taxon>
        <taxon>Pezizomycotina</taxon>
        <taxon>Lecanoromycetes</taxon>
        <taxon>OSLEUM clade</taxon>
        <taxon>Lecanoromycetidae</taxon>
        <taxon>Caliciales</taxon>
        <taxon>Physciaceae</taxon>
        <taxon>Heterodermia</taxon>
    </lineage>
</organism>
<dbReference type="Pfam" id="PF03476">
    <property type="entry name" value="MOSC_N"/>
    <property type="match status" value="1"/>
</dbReference>
<dbReference type="Pfam" id="PF03473">
    <property type="entry name" value="MOSC"/>
    <property type="match status" value="1"/>
</dbReference>
<dbReference type="Proteomes" id="UP000664521">
    <property type="component" value="Unassembled WGS sequence"/>
</dbReference>
<dbReference type="OrthoDB" id="17255at2759"/>
<dbReference type="SUPFAM" id="SSF50800">
    <property type="entry name" value="PK beta-barrel domain-like"/>
    <property type="match status" value="1"/>
</dbReference>
<keyword evidence="1" id="KW-1133">Transmembrane helix</keyword>
<dbReference type="GO" id="GO:0030170">
    <property type="term" value="F:pyridoxal phosphate binding"/>
    <property type="evidence" value="ECO:0007669"/>
    <property type="project" value="InterPro"/>
</dbReference>
<protein>
    <recommendedName>
        <fullName evidence="2">MOSC domain-containing protein</fullName>
    </recommendedName>
</protein>